<evidence type="ECO:0000256" key="11">
    <source>
        <dbReference type="ARBA" id="ARBA00023065"/>
    </source>
</evidence>
<keyword evidence="10 13" id="KW-1133">Transmembrane helix</keyword>
<feature type="transmembrane region" description="Helical" evidence="13">
    <location>
        <begin position="188"/>
        <end position="208"/>
    </location>
</feature>
<dbReference type="InterPro" id="IPR003855">
    <property type="entry name" value="K+_transporter"/>
</dbReference>
<dbReference type="InterPro" id="IPR023051">
    <property type="entry name" value="Kup"/>
</dbReference>
<dbReference type="KEGG" id="amx:AM2010_750"/>
<dbReference type="InterPro" id="IPR053951">
    <property type="entry name" value="K_trans_N"/>
</dbReference>
<comment type="similarity">
    <text evidence="2 13">Belongs to the HAK/KUP transporter (TC 2.A.72) family.</text>
</comment>
<evidence type="ECO:0000256" key="13">
    <source>
        <dbReference type="HAMAP-Rule" id="MF_01522"/>
    </source>
</evidence>
<evidence type="ECO:0000256" key="14">
    <source>
        <dbReference type="SAM" id="MobiDB-lite"/>
    </source>
</evidence>
<dbReference type="InterPro" id="IPR053952">
    <property type="entry name" value="K_trans_C"/>
</dbReference>
<dbReference type="AlphaFoldDB" id="A0A0G3X876"/>
<feature type="transmembrane region" description="Helical" evidence="13">
    <location>
        <begin position="264"/>
        <end position="293"/>
    </location>
</feature>
<proteinExistence type="inferred from homology"/>
<keyword evidence="4 13" id="KW-1003">Cell membrane</keyword>
<comment type="function">
    <text evidence="13">Transport of potassium into the cell. Likely operates as a K(+):H(+) symporter.</text>
</comment>
<dbReference type="STRING" id="543877.AM2010_750"/>
<evidence type="ECO:0000256" key="2">
    <source>
        <dbReference type="ARBA" id="ARBA00007019"/>
    </source>
</evidence>
<comment type="subcellular location">
    <subcellularLocation>
        <location evidence="13">Cell membrane</location>
        <topology evidence="13">Multi-pass membrane protein</topology>
    </subcellularLocation>
    <subcellularLocation>
        <location evidence="1">Membrane</location>
        <topology evidence="1">Multi-pass membrane protein</topology>
    </subcellularLocation>
</comment>
<name>A0A0G3X876_9SPHN</name>
<dbReference type="RefSeq" id="WP_047805940.1">
    <property type="nucleotide sequence ID" value="NZ_CP011805.1"/>
</dbReference>
<keyword evidence="18" id="KW-1185">Reference proteome</keyword>
<evidence type="ECO:0000256" key="12">
    <source>
        <dbReference type="ARBA" id="ARBA00023136"/>
    </source>
</evidence>
<feature type="domain" description="K+ potassium transporter integral membrane" evidence="15">
    <location>
        <begin position="31"/>
        <end position="487"/>
    </location>
</feature>
<dbReference type="Pfam" id="PF22776">
    <property type="entry name" value="K_trans_C"/>
    <property type="match status" value="1"/>
</dbReference>
<evidence type="ECO:0000256" key="7">
    <source>
        <dbReference type="ARBA" id="ARBA00022692"/>
    </source>
</evidence>
<dbReference type="PATRIC" id="fig|543877.4.peg.757"/>
<feature type="transmembrane region" description="Helical" evidence="13">
    <location>
        <begin position="231"/>
        <end position="252"/>
    </location>
</feature>
<keyword evidence="7 13" id="KW-0812">Transmembrane</keyword>
<evidence type="ECO:0000256" key="5">
    <source>
        <dbReference type="ARBA" id="ARBA00022519"/>
    </source>
</evidence>
<keyword evidence="8 13" id="KW-0769">Symport</keyword>
<keyword evidence="3 13" id="KW-0813">Transport</keyword>
<protein>
    <recommendedName>
        <fullName evidence="13">Probable potassium transport system protein Kup</fullName>
    </recommendedName>
</protein>
<dbReference type="GO" id="GO:0015079">
    <property type="term" value="F:potassium ion transmembrane transporter activity"/>
    <property type="evidence" value="ECO:0007669"/>
    <property type="project" value="UniProtKB-UniRule"/>
</dbReference>
<feature type="domain" description="K+ potassium transporter C-terminal" evidence="16">
    <location>
        <begin position="497"/>
        <end position="645"/>
    </location>
</feature>
<keyword evidence="5" id="KW-0997">Cell inner membrane</keyword>
<dbReference type="GO" id="GO:0015293">
    <property type="term" value="F:symporter activity"/>
    <property type="evidence" value="ECO:0007669"/>
    <property type="project" value="UniProtKB-UniRule"/>
</dbReference>
<feature type="transmembrane region" description="Helical" evidence="13">
    <location>
        <begin position="65"/>
        <end position="87"/>
    </location>
</feature>
<evidence type="ECO:0000256" key="6">
    <source>
        <dbReference type="ARBA" id="ARBA00022538"/>
    </source>
</evidence>
<feature type="transmembrane region" description="Helical" evidence="13">
    <location>
        <begin position="418"/>
        <end position="436"/>
    </location>
</feature>
<feature type="compositionally biased region" description="Polar residues" evidence="14">
    <location>
        <begin position="1"/>
        <end position="11"/>
    </location>
</feature>
<evidence type="ECO:0000256" key="10">
    <source>
        <dbReference type="ARBA" id="ARBA00022989"/>
    </source>
</evidence>
<dbReference type="GO" id="GO:0005886">
    <property type="term" value="C:plasma membrane"/>
    <property type="evidence" value="ECO:0007669"/>
    <property type="project" value="UniProtKB-SubCell"/>
</dbReference>
<feature type="transmembrane region" description="Helical" evidence="13">
    <location>
        <begin position="361"/>
        <end position="381"/>
    </location>
</feature>
<dbReference type="PANTHER" id="PTHR30540:SF79">
    <property type="entry name" value="LOW AFFINITY POTASSIUM TRANSPORT SYSTEM PROTEIN KUP"/>
    <property type="match status" value="1"/>
</dbReference>
<dbReference type="Proteomes" id="UP000037643">
    <property type="component" value="Chromosome"/>
</dbReference>
<evidence type="ECO:0000256" key="8">
    <source>
        <dbReference type="ARBA" id="ARBA00022847"/>
    </source>
</evidence>
<organism evidence="17 18">
    <name type="scientific">Pelagerythrobacter marensis</name>
    <dbReference type="NCBI Taxonomy" id="543877"/>
    <lineage>
        <taxon>Bacteria</taxon>
        <taxon>Pseudomonadati</taxon>
        <taxon>Pseudomonadota</taxon>
        <taxon>Alphaproteobacteria</taxon>
        <taxon>Sphingomonadales</taxon>
        <taxon>Erythrobacteraceae</taxon>
        <taxon>Pelagerythrobacter</taxon>
    </lineage>
</organism>
<dbReference type="OrthoDB" id="9805577at2"/>
<sequence length="645" mass="70026">MSETSVSQNPVPSGGRQPGAHGATSSKAALAVGAIGVVFGDIGTSPIYAFRETFAGPHPLALDTLHLLGVLSLIFWSMTIIVSLQYVTIMMRADNKGQGGTLALVALISGRVGRTGYGWVAVMLGVFATALFYGDSMITPAISVLSAVEGLTTVEDRFEPFVIPIALVLLIALFLLQRRGTAKVGRLFAPVMLVYFSVLAVLGLIQIVQNPGVLAALNPWYAVQFFMTDKLLAFLALGSVVLAVTGAEALYADMGHFGRGALRIGWFGFVMPCLLLNYFGQAAMIMGLEAAAAADAIQNPFFLMAPEAYRLPLVLLATCATFIASQAVITGAFSVTHQAIQLGYVPRLSILHTSETEHGQIYIPFVNWVLMIAVILLVLTFRNSSNLASAYGIAVTGAMLIDTCLMAVLFIAVWRWKMWVVIPAAAIFFVVDGAFFSANLTKVPDGGWFPLLVGAIAFTFLTTWSRGRKLMRERMSEVALPIEIFAKSAKNSAIRVPGTAIFMASSTAGVPSALLHNIKHNKVLHERVVILTVEIAEEPYVDPECRSEFHDLGDGFYRMVLHYGFMEETDVPAALKQVNSCGGAFDMMSTSFFLSRQTLLPSKNPSMMIWREKIFSWMLRNAATAMEFFRLPTNRVVELGSQVEI</sequence>
<feature type="region of interest" description="Disordered" evidence="14">
    <location>
        <begin position="1"/>
        <end position="22"/>
    </location>
</feature>
<evidence type="ECO:0000256" key="3">
    <source>
        <dbReference type="ARBA" id="ARBA00022448"/>
    </source>
</evidence>
<comment type="catalytic activity">
    <reaction evidence="13">
        <text>K(+)(in) + H(+)(in) = K(+)(out) + H(+)(out)</text>
        <dbReference type="Rhea" id="RHEA:28490"/>
        <dbReference type="ChEBI" id="CHEBI:15378"/>
        <dbReference type="ChEBI" id="CHEBI:29103"/>
    </reaction>
</comment>
<feature type="transmembrane region" description="Helical" evidence="13">
    <location>
        <begin position="313"/>
        <end position="340"/>
    </location>
</feature>
<feature type="transmembrane region" description="Helical" evidence="13">
    <location>
        <begin position="117"/>
        <end position="138"/>
    </location>
</feature>
<gene>
    <name evidence="13" type="primary">kup</name>
    <name evidence="17" type="ORF">AM2010_750</name>
</gene>
<evidence type="ECO:0000259" key="15">
    <source>
        <dbReference type="Pfam" id="PF02705"/>
    </source>
</evidence>
<evidence type="ECO:0000259" key="16">
    <source>
        <dbReference type="Pfam" id="PF22776"/>
    </source>
</evidence>
<evidence type="ECO:0000313" key="17">
    <source>
        <dbReference type="EMBL" id="AKM06831.1"/>
    </source>
</evidence>
<keyword evidence="12 13" id="KW-0472">Membrane</keyword>
<feature type="transmembrane region" description="Helical" evidence="13">
    <location>
        <begin position="158"/>
        <end position="176"/>
    </location>
</feature>
<keyword evidence="6 13" id="KW-0633">Potassium transport</keyword>
<dbReference type="EMBL" id="CP011805">
    <property type="protein sequence ID" value="AKM06831.1"/>
    <property type="molecule type" value="Genomic_DNA"/>
</dbReference>
<dbReference type="PANTHER" id="PTHR30540">
    <property type="entry name" value="OSMOTIC STRESS POTASSIUM TRANSPORTER"/>
    <property type="match status" value="1"/>
</dbReference>
<dbReference type="HAMAP" id="MF_01522">
    <property type="entry name" value="Kup"/>
    <property type="match status" value="1"/>
</dbReference>
<reference evidence="17 18" key="1">
    <citation type="submission" date="2015-06" db="EMBL/GenBank/DDBJ databases">
        <authorList>
            <person name="Kim K.M."/>
        </authorList>
    </citation>
    <scope>NUCLEOTIDE SEQUENCE [LARGE SCALE GENOMIC DNA]</scope>
    <source>
        <strain evidence="17 18">KCTC 22370</strain>
    </source>
</reference>
<accession>A0A0G3X876</accession>
<dbReference type="Pfam" id="PF02705">
    <property type="entry name" value="K_trans"/>
    <property type="match status" value="1"/>
</dbReference>
<keyword evidence="9 13" id="KW-0630">Potassium</keyword>
<evidence type="ECO:0000313" key="18">
    <source>
        <dbReference type="Proteomes" id="UP000037643"/>
    </source>
</evidence>
<evidence type="ECO:0000256" key="9">
    <source>
        <dbReference type="ARBA" id="ARBA00022958"/>
    </source>
</evidence>
<feature type="transmembrane region" description="Helical" evidence="13">
    <location>
        <begin position="387"/>
        <end position="411"/>
    </location>
</feature>
<feature type="transmembrane region" description="Helical" evidence="13">
    <location>
        <begin position="448"/>
        <end position="465"/>
    </location>
</feature>
<evidence type="ECO:0000256" key="4">
    <source>
        <dbReference type="ARBA" id="ARBA00022475"/>
    </source>
</evidence>
<keyword evidence="11 13" id="KW-0406">Ion transport</keyword>
<evidence type="ECO:0000256" key="1">
    <source>
        <dbReference type="ARBA" id="ARBA00004141"/>
    </source>
</evidence>